<comment type="caution">
    <text evidence="3">The sequence shown here is derived from an EMBL/GenBank/DDBJ whole genome shotgun (WGS) entry which is preliminary data.</text>
</comment>
<dbReference type="InterPro" id="IPR036937">
    <property type="entry name" value="Adhesion_dom_fimbrial_sf"/>
</dbReference>
<reference evidence="3" key="1">
    <citation type="submission" date="2018-10" db="EMBL/GenBank/DDBJ databases">
        <authorList>
            <consortium name="PulseNet: The National Subtyping Network for Foodborne Disease Surveillance"/>
            <person name="Tarr C.L."/>
            <person name="Trees E."/>
            <person name="Katz L.S."/>
            <person name="Carleton-Romer H.A."/>
            <person name="Stroika S."/>
            <person name="Kucerova Z."/>
            <person name="Roache K.F."/>
            <person name="Sabol A.L."/>
            <person name="Besser J."/>
            <person name="Gerner-Smidt P."/>
        </authorList>
    </citation>
    <scope>NUCLEOTIDE SEQUENCE [LARGE SCALE GENOMIC DNA]</scope>
    <source>
        <strain evidence="3">PNUSAS038541</strain>
        <strain evidence="2">PNUSAS056479</strain>
    </source>
</reference>
<gene>
    <name evidence="3" type="ORF">EAK82_24150</name>
    <name evidence="2" type="ORF">EBH50_27425</name>
</gene>
<dbReference type="Pfam" id="PF00419">
    <property type="entry name" value="Fimbrial"/>
    <property type="match status" value="1"/>
</dbReference>
<dbReference type="EMBL" id="RVIJ01000039">
    <property type="protein sequence ID" value="MLW03204.1"/>
    <property type="molecule type" value="Genomic_DNA"/>
</dbReference>
<dbReference type="GO" id="GO:0009289">
    <property type="term" value="C:pilus"/>
    <property type="evidence" value="ECO:0007669"/>
    <property type="project" value="InterPro"/>
</dbReference>
<dbReference type="Proteomes" id="UP000885392">
    <property type="component" value="Unassembled WGS sequence"/>
</dbReference>
<dbReference type="Gene3D" id="2.60.40.1090">
    <property type="entry name" value="Fimbrial-type adhesion domain"/>
    <property type="match status" value="1"/>
</dbReference>
<evidence type="ECO:0000313" key="3">
    <source>
        <dbReference type="EMBL" id="MLW03204.1"/>
    </source>
</evidence>
<dbReference type="SUPFAM" id="SSF49401">
    <property type="entry name" value="Bacterial adhesins"/>
    <property type="match status" value="1"/>
</dbReference>
<dbReference type="Proteomes" id="UP000885317">
    <property type="component" value="Unassembled WGS sequence"/>
</dbReference>
<sequence>MIKAGNGTMKTRDDRTAFAQNPRLNLPVLLRWLLMVSVLAGPGYAYAIVECTDWNGNDKPVNLKLPDSVSLQPGMDEIPPVPPVTVNYKCIDPEGSDNVTRTASIVILGDANNLIKSLKSLGLTLTINVSDSSGVTSPSWVFNSSGTAVDNIAVGRSYNGSTGTGNRTMTINAALSRDSSEKTSPGFYAIPSLSAFKLVPYYGTFLGGLQLNTPAIRIQYVPTCFVQTSLNTNNINFGPVLTTDVDSSFDRQIPFTVTASVNKNCNGGYFGNLQTGYTPALTGAKTYYLDLPLKVSFVLNNGGEASSDRKSILLYKESTSDKNGLQLEIKAPDGNPVTFNEASLPVNKFGNFQGSESGGTWNIINSYQAVLSSAGEQVKTGKYSAQVTVKVDYY</sequence>
<name>A0A3R0XMB8_SALER</name>
<dbReference type="GO" id="GO:0007155">
    <property type="term" value="P:cell adhesion"/>
    <property type="evidence" value="ECO:0007669"/>
    <property type="project" value="InterPro"/>
</dbReference>
<evidence type="ECO:0000313" key="2">
    <source>
        <dbReference type="EMBL" id="MLE33552.1"/>
    </source>
</evidence>
<proteinExistence type="predicted"/>
<organism evidence="3">
    <name type="scientific">Salmonella enterica</name>
    <name type="common">Salmonella choleraesuis</name>
    <dbReference type="NCBI Taxonomy" id="28901"/>
    <lineage>
        <taxon>Bacteria</taxon>
        <taxon>Pseudomonadati</taxon>
        <taxon>Pseudomonadota</taxon>
        <taxon>Gammaproteobacteria</taxon>
        <taxon>Enterobacterales</taxon>
        <taxon>Enterobacteriaceae</taxon>
        <taxon>Salmonella</taxon>
    </lineage>
</organism>
<feature type="domain" description="Fimbrial-type adhesion" evidence="1">
    <location>
        <begin position="222"/>
        <end position="393"/>
    </location>
</feature>
<accession>A0A3R0XMB8</accession>
<dbReference type="InterPro" id="IPR008966">
    <property type="entry name" value="Adhesion_dom_sf"/>
</dbReference>
<evidence type="ECO:0000259" key="1">
    <source>
        <dbReference type="Pfam" id="PF00419"/>
    </source>
</evidence>
<dbReference type="AlphaFoldDB" id="A0A3R0XMB8"/>
<dbReference type="EMBL" id="RUTY01000066">
    <property type="protein sequence ID" value="MLE33552.1"/>
    <property type="molecule type" value="Genomic_DNA"/>
</dbReference>
<dbReference type="InterPro" id="IPR000259">
    <property type="entry name" value="Adhesion_dom_fimbrial"/>
</dbReference>
<protein>
    <recommendedName>
        <fullName evidence="1">Fimbrial-type adhesion domain-containing protein</fullName>
    </recommendedName>
</protein>